<evidence type="ECO:0000313" key="8">
    <source>
        <dbReference type="EMBL" id="PJE63014.1"/>
    </source>
</evidence>
<comment type="subunit">
    <text evidence="7">Part of the 50S ribosomal subunit; part of the 5S rRNA/L5/L18/L25 subcomplex. Contacts the 5S and 23S rRNAs.</text>
</comment>
<dbReference type="GO" id="GO:0008097">
    <property type="term" value="F:5S rRNA binding"/>
    <property type="evidence" value="ECO:0007669"/>
    <property type="project" value="TreeGrafter"/>
</dbReference>
<evidence type="ECO:0000256" key="1">
    <source>
        <dbReference type="ARBA" id="ARBA00007116"/>
    </source>
</evidence>
<comment type="caution">
    <text evidence="8">The sequence shown here is derived from an EMBL/GenBank/DDBJ whole genome shotgun (WGS) entry which is preliminary data.</text>
</comment>
<comment type="function">
    <text evidence="7">This is one of the proteins that bind and probably mediate the attachment of the 5S RNA into the large ribosomal subunit, where it forms part of the central protuberance.</text>
</comment>
<sequence length="118" mass="13634">MNIKSIQKQIQKRRDRRVKKVRRTILESLSVPRFSVYRSGKHVYAQIIDDIKRITIASSNDLKIKGKNMENAHVVGRDVAQKAIAKKVKKVIFDRAWYKFHGRVKGVADSAREAGLEF</sequence>
<dbReference type="InterPro" id="IPR005484">
    <property type="entry name" value="Ribosomal_uL18_bac/plant/anim"/>
</dbReference>
<dbReference type="PANTHER" id="PTHR12899:SF3">
    <property type="entry name" value="LARGE RIBOSOMAL SUBUNIT PROTEIN UL18M"/>
    <property type="match status" value="1"/>
</dbReference>
<dbReference type="Pfam" id="PF00861">
    <property type="entry name" value="Ribosomal_L18p"/>
    <property type="match status" value="1"/>
</dbReference>
<dbReference type="GO" id="GO:0022625">
    <property type="term" value="C:cytosolic large ribosomal subunit"/>
    <property type="evidence" value="ECO:0007669"/>
    <property type="project" value="TreeGrafter"/>
</dbReference>
<evidence type="ECO:0000256" key="3">
    <source>
        <dbReference type="ARBA" id="ARBA00022884"/>
    </source>
</evidence>
<evidence type="ECO:0000256" key="6">
    <source>
        <dbReference type="ARBA" id="ARBA00035197"/>
    </source>
</evidence>
<protein>
    <recommendedName>
        <fullName evidence="6 7">Large ribosomal subunit protein uL18</fullName>
    </recommendedName>
</protein>
<dbReference type="CDD" id="cd00432">
    <property type="entry name" value="Ribosomal_L18_L5e"/>
    <property type="match status" value="1"/>
</dbReference>
<dbReference type="InterPro" id="IPR004389">
    <property type="entry name" value="Ribosomal_uL18_bac-type"/>
</dbReference>
<proteinExistence type="inferred from homology"/>
<evidence type="ECO:0000256" key="4">
    <source>
        <dbReference type="ARBA" id="ARBA00022980"/>
    </source>
</evidence>
<reference evidence="9" key="1">
    <citation type="submission" date="2017-09" db="EMBL/GenBank/DDBJ databases">
        <title>Depth-based differentiation of microbial function through sediment-hosted aquifers and enrichment of novel symbionts in the deep terrestrial subsurface.</title>
        <authorList>
            <person name="Probst A.J."/>
            <person name="Ladd B."/>
            <person name="Jarett J.K."/>
            <person name="Geller-Mcgrath D.E."/>
            <person name="Sieber C.M.K."/>
            <person name="Emerson J.B."/>
            <person name="Anantharaman K."/>
            <person name="Thomas B.C."/>
            <person name="Malmstrom R."/>
            <person name="Stieglmeier M."/>
            <person name="Klingl A."/>
            <person name="Woyke T."/>
            <person name="Ryan C.M."/>
            <person name="Banfield J.F."/>
        </authorList>
    </citation>
    <scope>NUCLEOTIDE SEQUENCE [LARGE SCALE GENOMIC DNA]</scope>
</reference>
<keyword evidence="3 7" id="KW-0694">RNA-binding</keyword>
<organism evidence="8 9">
    <name type="scientific">Candidatus Roizmanbacteria bacterium CG10_big_fil_rev_8_21_14_0_10_39_6</name>
    <dbReference type="NCBI Taxonomy" id="1974853"/>
    <lineage>
        <taxon>Bacteria</taxon>
        <taxon>Candidatus Roizmaniibacteriota</taxon>
    </lineage>
</organism>
<gene>
    <name evidence="7" type="primary">rplR</name>
    <name evidence="8" type="ORF">COU88_01865</name>
</gene>
<keyword evidence="2 7" id="KW-0699">rRNA-binding</keyword>
<keyword evidence="4 7" id="KW-0689">Ribosomal protein</keyword>
<comment type="similarity">
    <text evidence="1 7">Belongs to the universal ribosomal protein uL18 family.</text>
</comment>
<dbReference type="GO" id="GO:0006412">
    <property type="term" value="P:translation"/>
    <property type="evidence" value="ECO:0007669"/>
    <property type="project" value="UniProtKB-UniRule"/>
</dbReference>
<evidence type="ECO:0000256" key="2">
    <source>
        <dbReference type="ARBA" id="ARBA00022730"/>
    </source>
</evidence>
<evidence type="ECO:0000256" key="7">
    <source>
        <dbReference type="HAMAP-Rule" id="MF_01337"/>
    </source>
</evidence>
<dbReference type="AlphaFoldDB" id="A0A2M8KSW1"/>
<dbReference type="Gene3D" id="3.30.420.100">
    <property type="match status" value="1"/>
</dbReference>
<dbReference type="PANTHER" id="PTHR12899">
    <property type="entry name" value="39S RIBOSOMAL PROTEIN L18, MITOCHONDRIAL"/>
    <property type="match status" value="1"/>
</dbReference>
<dbReference type="EMBL" id="PFED01000081">
    <property type="protein sequence ID" value="PJE63014.1"/>
    <property type="molecule type" value="Genomic_DNA"/>
</dbReference>
<evidence type="ECO:0000256" key="5">
    <source>
        <dbReference type="ARBA" id="ARBA00023274"/>
    </source>
</evidence>
<dbReference type="GO" id="GO:0003735">
    <property type="term" value="F:structural constituent of ribosome"/>
    <property type="evidence" value="ECO:0007669"/>
    <property type="project" value="InterPro"/>
</dbReference>
<evidence type="ECO:0000313" key="9">
    <source>
        <dbReference type="Proteomes" id="UP000229554"/>
    </source>
</evidence>
<keyword evidence="5 7" id="KW-0687">Ribonucleoprotein</keyword>
<dbReference type="HAMAP" id="MF_01337_B">
    <property type="entry name" value="Ribosomal_uL18_B"/>
    <property type="match status" value="1"/>
</dbReference>
<dbReference type="Proteomes" id="UP000229554">
    <property type="component" value="Unassembled WGS sequence"/>
</dbReference>
<name>A0A2M8KSW1_9BACT</name>
<dbReference type="SUPFAM" id="SSF53137">
    <property type="entry name" value="Translational machinery components"/>
    <property type="match status" value="1"/>
</dbReference>
<accession>A0A2M8KSW1</accession>
<dbReference type="InterPro" id="IPR057268">
    <property type="entry name" value="Ribosomal_L18"/>
</dbReference>
<dbReference type="NCBIfam" id="TIGR00060">
    <property type="entry name" value="L18_bact"/>
    <property type="match status" value="1"/>
</dbReference>